<dbReference type="EMBL" id="JBHLTF010000032">
    <property type="protein sequence ID" value="MFC0718480.1"/>
    <property type="molecule type" value="Genomic_DNA"/>
</dbReference>
<organism evidence="6 7">
    <name type="scientific">Luteimonas padinae</name>
    <dbReference type="NCBI Taxonomy" id="1714359"/>
    <lineage>
        <taxon>Bacteria</taxon>
        <taxon>Pseudomonadati</taxon>
        <taxon>Pseudomonadota</taxon>
        <taxon>Gammaproteobacteria</taxon>
        <taxon>Lysobacterales</taxon>
        <taxon>Lysobacteraceae</taxon>
        <taxon>Luteimonas</taxon>
    </lineage>
</organism>
<dbReference type="SUPFAM" id="SSF55073">
    <property type="entry name" value="Nucleotide cyclase"/>
    <property type="match status" value="1"/>
</dbReference>
<keyword evidence="4" id="KW-0472">Membrane</keyword>
<comment type="catalytic activity">
    <reaction evidence="2">
        <text>2 GTP = 3',3'-c-di-GMP + 2 diphosphate</text>
        <dbReference type="Rhea" id="RHEA:24898"/>
        <dbReference type="ChEBI" id="CHEBI:33019"/>
        <dbReference type="ChEBI" id="CHEBI:37565"/>
        <dbReference type="ChEBI" id="CHEBI:58805"/>
        <dbReference type="EC" id="2.7.7.65"/>
    </reaction>
</comment>
<keyword evidence="3" id="KW-0175">Coiled coil</keyword>
<accession>A0ABV6SYF7</accession>
<keyword evidence="7" id="KW-1185">Reference proteome</keyword>
<gene>
    <name evidence="6" type="ORF">ACFFFU_12090</name>
</gene>
<dbReference type="InterPro" id="IPR029787">
    <property type="entry name" value="Nucleotide_cyclase"/>
</dbReference>
<sequence length="568" mass="61979">MTPPSRLRPYRLAAAVAALLLLVAVAAATVFGVRLLTESNRWVERSHQVIEQLEASQSLLAATQAASRGYRLTAHPSLRGEFHRAGPQALDAALELVRITSDNPSQHARAQSLLRQSTQQIERMQELVDIQDREGQKAAVAAMRVDELVARMHGVNAASEAMRAEELRLLAARRATNERNANLLLGFVLLSLAVSLATLWTLLVSLSRENRHNRNLEREARGALAELQRAQTMTERLSAQRWAISEYTGLLQSAQNLDEAMELTSCTFERLLPHLGGQCYLARASRDFLESRASFGRPAISSSDALPPGDCWALRRGQPHHNRAGGGVRCAHLEHGTSLAAISTLCIPLSAQGETLGMLHASGPVDGGEEDNDAAIIELMGEQLALAIANLRLRETLRQQSLRDPLTGLFNRRYFEESLRREMLRCERRRLPLALLVLDIDHFKSFNDSQGHSAGDAVLAHAGRCIASLVRAEDMACRYGGEEFTIVMPETDAASAVARAEAIRRAVSQQTISHNGRTLGAVTVSIGVATFPQDGVTPELLFEVADAALYRAKAEGRNRVLHAAAGIG</sequence>
<dbReference type="InterPro" id="IPR000160">
    <property type="entry name" value="GGDEF_dom"/>
</dbReference>
<dbReference type="SMART" id="SM00267">
    <property type="entry name" value="GGDEF"/>
    <property type="match status" value="1"/>
</dbReference>
<protein>
    <recommendedName>
        <fullName evidence="1">diguanylate cyclase</fullName>
        <ecNumber evidence="1">2.7.7.65</ecNumber>
    </recommendedName>
</protein>
<evidence type="ECO:0000256" key="4">
    <source>
        <dbReference type="SAM" id="Phobius"/>
    </source>
</evidence>
<evidence type="ECO:0000313" key="7">
    <source>
        <dbReference type="Proteomes" id="UP001589898"/>
    </source>
</evidence>
<dbReference type="InterPro" id="IPR043128">
    <property type="entry name" value="Rev_trsase/Diguanyl_cyclase"/>
</dbReference>
<keyword evidence="4" id="KW-1133">Transmembrane helix</keyword>
<keyword evidence="6" id="KW-0808">Transferase</keyword>
<name>A0ABV6SYF7_9GAMM</name>
<dbReference type="RefSeq" id="WP_189495545.1">
    <property type="nucleotide sequence ID" value="NZ_BMZT01000003.1"/>
</dbReference>
<dbReference type="InterPro" id="IPR029016">
    <property type="entry name" value="GAF-like_dom_sf"/>
</dbReference>
<evidence type="ECO:0000256" key="2">
    <source>
        <dbReference type="ARBA" id="ARBA00034247"/>
    </source>
</evidence>
<feature type="domain" description="GGDEF" evidence="5">
    <location>
        <begin position="431"/>
        <end position="565"/>
    </location>
</feature>
<dbReference type="InterPro" id="IPR007891">
    <property type="entry name" value="CHASE3"/>
</dbReference>
<dbReference type="SUPFAM" id="SSF55781">
    <property type="entry name" value="GAF domain-like"/>
    <property type="match status" value="1"/>
</dbReference>
<feature type="coiled-coil region" evidence="3">
    <location>
        <begin position="206"/>
        <end position="233"/>
    </location>
</feature>
<evidence type="ECO:0000259" key="5">
    <source>
        <dbReference type="PROSITE" id="PS50887"/>
    </source>
</evidence>
<dbReference type="InterPro" id="IPR003018">
    <property type="entry name" value="GAF"/>
</dbReference>
<comment type="caution">
    <text evidence="6">The sequence shown here is derived from an EMBL/GenBank/DDBJ whole genome shotgun (WGS) entry which is preliminary data.</text>
</comment>
<evidence type="ECO:0000313" key="6">
    <source>
        <dbReference type="EMBL" id="MFC0718480.1"/>
    </source>
</evidence>
<dbReference type="Gene3D" id="3.30.450.40">
    <property type="match status" value="1"/>
</dbReference>
<dbReference type="Proteomes" id="UP001589898">
    <property type="component" value="Unassembled WGS sequence"/>
</dbReference>
<reference evidence="6 7" key="1">
    <citation type="submission" date="2024-09" db="EMBL/GenBank/DDBJ databases">
        <authorList>
            <person name="Sun Q."/>
            <person name="Mori K."/>
        </authorList>
    </citation>
    <scope>NUCLEOTIDE SEQUENCE [LARGE SCALE GENOMIC DNA]</scope>
    <source>
        <strain evidence="6 7">KCTC 52403</strain>
    </source>
</reference>
<proteinExistence type="predicted"/>
<feature type="transmembrane region" description="Helical" evidence="4">
    <location>
        <begin position="183"/>
        <end position="206"/>
    </location>
</feature>
<dbReference type="Pfam" id="PF00990">
    <property type="entry name" value="GGDEF"/>
    <property type="match status" value="1"/>
</dbReference>
<dbReference type="InterPro" id="IPR050469">
    <property type="entry name" value="Diguanylate_Cyclase"/>
</dbReference>
<dbReference type="Gene3D" id="3.30.70.270">
    <property type="match status" value="1"/>
</dbReference>
<dbReference type="Pfam" id="PF13492">
    <property type="entry name" value="GAF_3"/>
    <property type="match status" value="1"/>
</dbReference>
<dbReference type="PANTHER" id="PTHR45138:SF9">
    <property type="entry name" value="DIGUANYLATE CYCLASE DGCM-RELATED"/>
    <property type="match status" value="1"/>
</dbReference>
<keyword evidence="4" id="KW-0812">Transmembrane</keyword>
<dbReference type="PROSITE" id="PS50887">
    <property type="entry name" value="GGDEF"/>
    <property type="match status" value="1"/>
</dbReference>
<keyword evidence="6" id="KW-0548">Nucleotidyltransferase</keyword>
<dbReference type="CDD" id="cd01949">
    <property type="entry name" value="GGDEF"/>
    <property type="match status" value="1"/>
</dbReference>
<dbReference type="PANTHER" id="PTHR45138">
    <property type="entry name" value="REGULATORY COMPONENTS OF SENSORY TRANSDUCTION SYSTEM"/>
    <property type="match status" value="1"/>
</dbReference>
<evidence type="ECO:0000256" key="3">
    <source>
        <dbReference type="SAM" id="Coils"/>
    </source>
</evidence>
<dbReference type="EC" id="2.7.7.65" evidence="1"/>
<dbReference type="Pfam" id="PF05227">
    <property type="entry name" value="CHASE3"/>
    <property type="match status" value="1"/>
</dbReference>
<feature type="coiled-coil region" evidence="3">
    <location>
        <begin position="107"/>
        <end position="134"/>
    </location>
</feature>
<dbReference type="NCBIfam" id="TIGR00254">
    <property type="entry name" value="GGDEF"/>
    <property type="match status" value="1"/>
</dbReference>
<dbReference type="GO" id="GO:0052621">
    <property type="term" value="F:diguanylate cyclase activity"/>
    <property type="evidence" value="ECO:0007669"/>
    <property type="project" value="UniProtKB-EC"/>
</dbReference>
<evidence type="ECO:0000256" key="1">
    <source>
        <dbReference type="ARBA" id="ARBA00012528"/>
    </source>
</evidence>